<dbReference type="AlphaFoldDB" id="X1SNN0"/>
<proteinExistence type="predicted"/>
<organism evidence="1">
    <name type="scientific">marine sediment metagenome</name>
    <dbReference type="NCBI Taxonomy" id="412755"/>
    <lineage>
        <taxon>unclassified sequences</taxon>
        <taxon>metagenomes</taxon>
        <taxon>ecological metagenomes</taxon>
    </lineage>
</organism>
<protein>
    <submittedName>
        <fullName evidence="1">Uncharacterized protein</fullName>
    </submittedName>
</protein>
<evidence type="ECO:0000313" key="1">
    <source>
        <dbReference type="EMBL" id="GAI94677.1"/>
    </source>
</evidence>
<reference evidence="1" key="1">
    <citation type="journal article" date="2014" name="Front. Microbiol.">
        <title>High frequency of phylogenetically diverse reductive dehalogenase-homologous genes in deep subseafloor sedimentary metagenomes.</title>
        <authorList>
            <person name="Kawai M."/>
            <person name="Futagami T."/>
            <person name="Toyoda A."/>
            <person name="Takaki Y."/>
            <person name="Nishi S."/>
            <person name="Hori S."/>
            <person name="Arai W."/>
            <person name="Tsubouchi T."/>
            <person name="Morono Y."/>
            <person name="Uchiyama I."/>
            <person name="Ito T."/>
            <person name="Fujiyama A."/>
            <person name="Inagaki F."/>
            <person name="Takami H."/>
        </authorList>
    </citation>
    <scope>NUCLEOTIDE SEQUENCE</scope>
    <source>
        <strain evidence="1">Expedition CK06-06</strain>
    </source>
</reference>
<gene>
    <name evidence="1" type="ORF">S12H4_29084</name>
</gene>
<accession>X1SNN0</accession>
<feature type="non-terminal residue" evidence="1">
    <location>
        <position position="282"/>
    </location>
</feature>
<feature type="non-terminal residue" evidence="1">
    <location>
        <position position="1"/>
    </location>
</feature>
<dbReference type="EMBL" id="BARW01016748">
    <property type="protein sequence ID" value="GAI94677.1"/>
    <property type="molecule type" value="Genomic_DNA"/>
</dbReference>
<sequence>AFDYVQVSEAITQIAETCGYEWYVDYDKNIYFFLKTDYPAPFQIDDDQENYKDLIINTDISQLRNRVHVRSSKLANIITQDDEDSIAARIAIEGGDGIFEHSITDNNIDTEEWAIDVAKADLLQNANPVIEGTFITNRSDIKSGQIITLNSTKRDINQKFLVQRVELVRVDVITEYPTIPYKPAATATIGYQPAADAEKEYRSVAGSEIIYYVYQVTIATKLKGLEDLLLQLLYHSNESLKRDTEAPAVPSGLTLSTGMGLATQATLAWLKAEWNANDEADF</sequence>
<comment type="caution">
    <text evidence="1">The sequence shown here is derived from an EMBL/GenBank/DDBJ whole genome shotgun (WGS) entry which is preliminary data.</text>
</comment>
<name>X1SNN0_9ZZZZ</name>